<comment type="caution">
    <text evidence="1">The sequence shown here is derived from an EMBL/GenBank/DDBJ whole genome shotgun (WGS) entry which is preliminary data.</text>
</comment>
<keyword evidence="2" id="KW-1185">Reference proteome</keyword>
<dbReference type="EMBL" id="JAZHPZ010000003">
    <property type="protein sequence ID" value="MEF2965675.1"/>
    <property type="molecule type" value="Genomic_DNA"/>
</dbReference>
<organism evidence="1 2">
    <name type="scientific">Paenibacillus haidiansis</name>
    <dbReference type="NCBI Taxonomy" id="1574488"/>
    <lineage>
        <taxon>Bacteria</taxon>
        <taxon>Bacillati</taxon>
        <taxon>Bacillota</taxon>
        <taxon>Bacilli</taxon>
        <taxon>Bacillales</taxon>
        <taxon>Paenibacillaceae</taxon>
        <taxon>Paenibacillus</taxon>
    </lineage>
</organism>
<gene>
    <name evidence="1" type="ORF">V3851_07520</name>
</gene>
<dbReference type="Proteomes" id="UP001306950">
    <property type="component" value="Unassembled WGS sequence"/>
</dbReference>
<proteinExistence type="predicted"/>
<accession>A0ABU7VPI8</accession>
<reference evidence="1 2" key="1">
    <citation type="submission" date="2024-02" db="EMBL/GenBank/DDBJ databases">
        <title>A nitrogen-fixing paenibacillus bacterium.</title>
        <authorList>
            <person name="Zhang W.L."/>
            <person name="Chen S.F."/>
        </authorList>
    </citation>
    <scope>NUCLEOTIDE SEQUENCE [LARGE SCALE GENOMIC DNA]</scope>
    <source>
        <strain evidence="1 2">M1</strain>
    </source>
</reference>
<name>A0ABU7VPI8_9BACL</name>
<protein>
    <submittedName>
        <fullName evidence="1">Uncharacterized protein</fullName>
    </submittedName>
</protein>
<evidence type="ECO:0000313" key="1">
    <source>
        <dbReference type="EMBL" id="MEF2965675.1"/>
    </source>
</evidence>
<evidence type="ECO:0000313" key="2">
    <source>
        <dbReference type="Proteomes" id="UP001306950"/>
    </source>
</evidence>
<dbReference type="RefSeq" id="WP_331845908.1">
    <property type="nucleotide sequence ID" value="NZ_JAZHPZ010000003.1"/>
</dbReference>
<sequence length="92" mass="10148">MSIVEMTNAAIDKRMKTEYPHLLYPAAMRAKITRAAAGQYNLKILDDTGAVDDRFPEIPNVKSDQAFEAGDTVAILLMYGQLDPYIVGKVVS</sequence>